<dbReference type="RefSeq" id="WP_074836261.1">
    <property type="nucleotide sequence ID" value="NZ_CATLQZ010000032.1"/>
</dbReference>
<keyword evidence="4" id="KW-1185">Reference proteome</keyword>
<dbReference type="Pfam" id="PF06904">
    <property type="entry name" value="Extensin-like_C"/>
    <property type="match status" value="1"/>
</dbReference>
<reference evidence="3 4" key="1">
    <citation type="submission" date="2016-10" db="EMBL/GenBank/DDBJ databases">
        <authorList>
            <person name="Varghese N."/>
            <person name="Submissions S."/>
        </authorList>
    </citation>
    <scope>NUCLEOTIDE SEQUENCE [LARGE SCALE GENOMIC DNA]</scope>
    <source>
        <strain evidence="3 4">FF3</strain>
    </source>
</reference>
<dbReference type="Proteomes" id="UP000182932">
    <property type="component" value="Unassembled WGS sequence"/>
</dbReference>
<dbReference type="InterPro" id="IPR009683">
    <property type="entry name" value="Extensin-like_C"/>
</dbReference>
<gene>
    <name evidence="3" type="ORF">SAMN04487940_105164</name>
</gene>
<sequence length="262" mass="27834">MRGLATRVVTRRVLPVLLTGLLATSASASSMAPETSLRPVARSVGVFLSSMSRAQLLPPLPLRPLRSPRPTVRPEGFVTKIMAQREKPRGQLCGLVGVEGEEIGPVAGRIAGCGTDRAVRVSAVSGVQLSQRAVLTCGTARALQSWVDTGLRPAVGKMGGGIAGLRVAAHYSCRTRNNRPGARISEHGKAKAIDISEIVLVNGDTLNVLRDWRRGRKGRALQRAHGAACGIFGTTLGPGSDGYHEDHLHYDTARHRGGAYCR</sequence>
<protein>
    <submittedName>
        <fullName evidence="3">Extensin-like protein C-terminus</fullName>
    </submittedName>
</protein>
<name>A0A975W9K5_9RHOB</name>
<accession>A0A975W9K5</accession>
<dbReference type="EMBL" id="FNYY01000005">
    <property type="protein sequence ID" value="SEJ38002.1"/>
    <property type="molecule type" value="Genomic_DNA"/>
</dbReference>
<evidence type="ECO:0000313" key="4">
    <source>
        <dbReference type="Proteomes" id="UP000182932"/>
    </source>
</evidence>
<feature type="signal peptide" evidence="1">
    <location>
        <begin position="1"/>
        <end position="28"/>
    </location>
</feature>
<dbReference type="AlphaFoldDB" id="A0A975W9K5"/>
<proteinExistence type="predicted"/>
<comment type="caution">
    <text evidence="3">The sequence shown here is derived from an EMBL/GenBank/DDBJ whole genome shotgun (WGS) entry which is preliminary data.</text>
</comment>
<evidence type="ECO:0000313" key="3">
    <source>
        <dbReference type="EMBL" id="SEJ38002.1"/>
    </source>
</evidence>
<evidence type="ECO:0000259" key="2">
    <source>
        <dbReference type="Pfam" id="PF06904"/>
    </source>
</evidence>
<feature type="chain" id="PRO_5036708989" evidence="1">
    <location>
        <begin position="29"/>
        <end position="262"/>
    </location>
</feature>
<organism evidence="3 4">
    <name type="scientific">Marinovum algicola</name>
    <dbReference type="NCBI Taxonomy" id="42444"/>
    <lineage>
        <taxon>Bacteria</taxon>
        <taxon>Pseudomonadati</taxon>
        <taxon>Pseudomonadota</taxon>
        <taxon>Alphaproteobacteria</taxon>
        <taxon>Rhodobacterales</taxon>
        <taxon>Roseobacteraceae</taxon>
        <taxon>Marinovum</taxon>
    </lineage>
</organism>
<keyword evidence="1" id="KW-0732">Signal</keyword>
<evidence type="ECO:0000256" key="1">
    <source>
        <dbReference type="SAM" id="SignalP"/>
    </source>
</evidence>
<feature type="domain" description="Extensin-like C-terminal" evidence="2">
    <location>
        <begin position="111"/>
        <end position="262"/>
    </location>
</feature>
<dbReference type="GeneID" id="80818131"/>